<dbReference type="InterPro" id="IPR018357">
    <property type="entry name" value="Hexapep_transf_CS"/>
</dbReference>
<dbReference type="PANTHER" id="PTHR23416">
    <property type="entry name" value="SIALIC ACID SYNTHASE-RELATED"/>
    <property type="match status" value="1"/>
</dbReference>
<dbReference type="InterPro" id="IPR001451">
    <property type="entry name" value="Hexapep"/>
</dbReference>
<dbReference type="PROSITE" id="PS00101">
    <property type="entry name" value="HEXAPEP_TRANSFERASES"/>
    <property type="match status" value="1"/>
</dbReference>
<evidence type="ECO:0000256" key="3">
    <source>
        <dbReference type="ARBA" id="ARBA00023315"/>
    </source>
</evidence>
<gene>
    <name evidence="4" type="ORF">ATK78_2105</name>
</gene>
<name>A0A4R6SX02_9SPHI</name>
<keyword evidence="3" id="KW-0012">Acyltransferase</keyword>
<protein>
    <submittedName>
        <fullName evidence="4">Acetyltransferase-like isoleucine patch superfamily enzyme</fullName>
    </submittedName>
</protein>
<dbReference type="Gene3D" id="2.160.10.10">
    <property type="entry name" value="Hexapeptide repeat proteins"/>
    <property type="match status" value="1"/>
</dbReference>
<evidence type="ECO:0000313" key="4">
    <source>
        <dbReference type="EMBL" id="TDQ09946.1"/>
    </source>
</evidence>
<dbReference type="InterPro" id="IPR051159">
    <property type="entry name" value="Hexapeptide_acetyltransf"/>
</dbReference>
<dbReference type="CDD" id="cd04647">
    <property type="entry name" value="LbH_MAT_like"/>
    <property type="match status" value="1"/>
</dbReference>
<sequence>MNSERAAAIRRRLKENPDYKFHLLEKGIRKGVYLIYNLLLFPLRYCVLGKVSWSTRICFDSSFRNLRKIRLSKNAEINKGVILWAGLDHGIEIGDYSQLNPYTTVYGNVKIGKYVMIAPNVMLAGGGHGFKDISKPMLLQNSVSKGGIFIEDDVWIGANAVITDGVRIAKGAIVAAGSVVVKDVAAYAIVAGNPAVKIKSRVI</sequence>
<evidence type="ECO:0000313" key="5">
    <source>
        <dbReference type="Proteomes" id="UP000295620"/>
    </source>
</evidence>
<comment type="caution">
    <text evidence="4">The sequence shown here is derived from an EMBL/GenBank/DDBJ whole genome shotgun (WGS) entry which is preliminary data.</text>
</comment>
<dbReference type="Pfam" id="PF00132">
    <property type="entry name" value="Hexapep"/>
    <property type="match status" value="2"/>
</dbReference>
<dbReference type="AlphaFoldDB" id="A0A4R6SX02"/>
<dbReference type="GO" id="GO:0016746">
    <property type="term" value="F:acyltransferase activity"/>
    <property type="evidence" value="ECO:0007669"/>
    <property type="project" value="UniProtKB-KW"/>
</dbReference>
<accession>A0A4R6SX02</accession>
<dbReference type="RefSeq" id="WP_133575993.1">
    <property type="nucleotide sequence ID" value="NZ_SNYC01000004.1"/>
</dbReference>
<dbReference type="OrthoDB" id="9801697at2"/>
<dbReference type="SUPFAM" id="SSF51161">
    <property type="entry name" value="Trimeric LpxA-like enzymes"/>
    <property type="match status" value="1"/>
</dbReference>
<keyword evidence="1 4" id="KW-0808">Transferase</keyword>
<evidence type="ECO:0000256" key="2">
    <source>
        <dbReference type="ARBA" id="ARBA00022737"/>
    </source>
</evidence>
<keyword evidence="5" id="KW-1185">Reference proteome</keyword>
<dbReference type="Proteomes" id="UP000295620">
    <property type="component" value="Unassembled WGS sequence"/>
</dbReference>
<reference evidence="4 5" key="1">
    <citation type="submission" date="2019-03" db="EMBL/GenBank/DDBJ databases">
        <title>Genomic Encyclopedia of Archaeal and Bacterial Type Strains, Phase II (KMG-II): from individual species to whole genera.</title>
        <authorList>
            <person name="Goeker M."/>
        </authorList>
    </citation>
    <scope>NUCLEOTIDE SEQUENCE [LARGE SCALE GENOMIC DNA]</scope>
    <source>
        <strain evidence="4 5">DSM 19035</strain>
    </source>
</reference>
<proteinExistence type="predicted"/>
<organism evidence="4 5">
    <name type="scientific">Pedobacter metabolipauper</name>
    <dbReference type="NCBI Taxonomy" id="425513"/>
    <lineage>
        <taxon>Bacteria</taxon>
        <taxon>Pseudomonadati</taxon>
        <taxon>Bacteroidota</taxon>
        <taxon>Sphingobacteriia</taxon>
        <taxon>Sphingobacteriales</taxon>
        <taxon>Sphingobacteriaceae</taxon>
        <taxon>Pedobacter</taxon>
    </lineage>
</organism>
<dbReference type="EMBL" id="SNYC01000004">
    <property type="protein sequence ID" value="TDQ09946.1"/>
    <property type="molecule type" value="Genomic_DNA"/>
</dbReference>
<dbReference type="InterPro" id="IPR011004">
    <property type="entry name" value="Trimer_LpxA-like_sf"/>
</dbReference>
<evidence type="ECO:0000256" key="1">
    <source>
        <dbReference type="ARBA" id="ARBA00022679"/>
    </source>
</evidence>
<keyword evidence="2" id="KW-0677">Repeat</keyword>